<reference evidence="1 2" key="1">
    <citation type="submission" date="2020-02" db="EMBL/GenBank/DDBJ databases">
        <title>Whole Genome Shotgun Sequence of Streptomyces sp. strain CWH03.</title>
        <authorList>
            <person name="Dohra H."/>
            <person name="Kodani S."/>
            <person name="Yamamura H."/>
        </authorList>
    </citation>
    <scope>NUCLEOTIDE SEQUENCE [LARGE SCALE GENOMIC DNA]</scope>
    <source>
        <strain evidence="1 2">CWH03</strain>
    </source>
</reference>
<gene>
    <name evidence="1" type="ORF">SCWH03_11650</name>
</gene>
<dbReference type="Proteomes" id="UP000484988">
    <property type="component" value="Unassembled WGS sequence"/>
</dbReference>
<proteinExistence type="predicted"/>
<organism evidence="1 2">
    <name type="scientific">Streptomyces pacificus</name>
    <dbReference type="NCBI Taxonomy" id="2705029"/>
    <lineage>
        <taxon>Bacteria</taxon>
        <taxon>Bacillati</taxon>
        <taxon>Actinomycetota</taxon>
        <taxon>Actinomycetes</taxon>
        <taxon>Kitasatosporales</taxon>
        <taxon>Streptomycetaceae</taxon>
        <taxon>Streptomyces</taxon>
    </lineage>
</organism>
<keyword evidence="2" id="KW-1185">Reference proteome</keyword>
<protein>
    <submittedName>
        <fullName evidence="1">Uncharacterized protein</fullName>
    </submittedName>
</protein>
<evidence type="ECO:0000313" key="2">
    <source>
        <dbReference type="Proteomes" id="UP000484988"/>
    </source>
</evidence>
<dbReference type="EMBL" id="BLLG01000003">
    <property type="protein sequence ID" value="GFH34951.1"/>
    <property type="molecule type" value="Genomic_DNA"/>
</dbReference>
<comment type="caution">
    <text evidence="1">The sequence shown here is derived from an EMBL/GenBank/DDBJ whole genome shotgun (WGS) entry which is preliminary data.</text>
</comment>
<dbReference type="AlphaFoldDB" id="A0A6A0ARH0"/>
<evidence type="ECO:0000313" key="1">
    <source>
        <dbReference type="EMBL" id="GFH34951.1"/>
    </source>
</evidence>
<accession>A0A6A0ARH0</accession>
<name>A0A6A0ARH0_9ACTN</name>
<sequence length="81" mass="7770">MGVLVHGRADAVASELGADRVARLVGDRADGVGEVTDARSGPGGGDAGGECPFVVSIIATLSAGLASPTGKLIAASEATPP</sequence>